<proteinExistence type="predicted"/>
<protein>
    <submittedName>
        <fullName evidence="2">DUF4130 domain-containing protein</fullName>
    </submittedName>
</protein>
<accession>A0ABT0PS14</accession>
<dbReference type="EMBL" id="JAMFMA010000001">
    <property type="protein sequence ID" value="MCL6273253.1"/>
    <property type="molecule type" value="Genomic_DNA"/>
</dbReference>
<reference evidence="2 3" key="1">
    <citation type="submission" date="2022-05" db="EMBL/GenBank/DDBJ databases">
        <authorList>
            <person name="Park J.-S."/>
        </authorList>
    </citation>
    <scope>NUCLEOTIDE SEQUENCE [LARGE SCALE GENOMIC DNA]</scope>
    <source>
        <strain evidence="2 3">2012CJ35-5</strain>
    </source>
</reference>
<feature type="domain" description="DUF4130" evidence="1">
    <location>
        <begin position="85"/>
        <end position="183"/>
    </location>
</feature>
<evidence type="ECO:0000313" key="3">
    <source>
        <dbReference type="Proteomes" id="UP001203607"/>
    </source>
</evidence>
<sequence length="200" mass="23299">MGTSKSIIYDGTFNGFLTLIYQTFDNNWSISNIQKNTKASTELFSNTVYLKTDIALAKKVWFGINKRNHKAIKRIYYAFLSEQNQVEMVLFRYISYLMGKHLDGFELKTATENLDLLTAKVEKEKRRMEAFTQFQLTKERGETAHVSPRFNVLPLLSKHLRMSNKGREWQVFDDRRRYGIRYSTSGLELISNTTQVLAAV</sequence>
<evidence type="ECO:0000313" key="2">
    <source>
        <dbReference type="EMBL" id="MCL6273253.1"/>
    </source>
</evidence>
<gene>
    <name evidence="2" type="ORF">M3P19_04490</name>
</gene>
<keyword evidence="3" id="KW-1185">Reference proteome</keyword>
<name>A0ABT0PS14_9FLAO</name>
<evidence type="ECO:0000259" key="1">
    <source>
        <dbReference type="Pfam" id="PF13566"/>
    </source>
</evidence>
<organism evidence="2 3">
    <name type="scientific">Flagellimonas spongiicola</name>
    <dbReference type="NCBI Taxonomy" id="2942208"/>
    <lineage>
        <taxon>Bacteria</taxon>
        <taxon>Pseudomonadati</taxon>
        <taxon>Bacteroidota</taxon>
        <taxon>Flavobacteriia</taxon>
        <taxon>Flavobacteriales</taxon>
        <taxon>Flavobacteriaceae</taxon>
        <taxon>Flagellimonas</taxon>
    </lineage>
</organism>
<dbReference type="InterPro" id="IPR025404">
    <property type="entry name" value="DUF4130"/>
</dbReference>
<dbReference type="RefSeq" id="WP_249656430.1">
    <property type="nucleotide sequence ID" value="NZ_JAMFMA010000001.1"/>
</dbReference>
<dbReference type="Proteomes" id="UP001203607">
    <property type="component" value="Unassembled WGS sequence"/>
</dbReference>
<dbReference type="Pfam" id="PF13566">
    <property type="entry name" value="DUF4130"/>
    <property type="match status" value="1"/>
</dbReference>
<comment type="caution">
    <text evidence="2">The sequence shown here is derived from an EMBL/GenBank/DDBJ whole genome shotgun (WGS) entry which is preliminary data.</text>
</comment>